<dbReference type="GeneTree" id="ENSGT00940000166846"/>
<dbReference type="PANTHER" id="PTHR24543:SF317">
    <property type="entry name" value="LACTADHERIN"/>
    <property type="match status" value="1"/>
</dbReference>
<accession>A0A8C7XLF3</accession>
<dbReference type="Pfam" id="PF00754">
    <property type="entry name" value="F5_F8_type_C"/>
    <property type="match status" value="1"/>
</dbReference>
<dbReference type="Gene3D" id="2.60.120.260">
    <property type="entry name" value="Galactose-binding domain-like"/>
    <property type="match status" value="1"/>
</dbReference>
<dbReference type="SMART" id="SM00231">
    <property type="entry name" value="FA58C"/>
    <property type="match status" value="1"/>
</dbReference>
<evidence type="ECO:0000313" key="3">
    <source>
        <dbReference type="Proteomes" id="UP000694383"/>
    </source>
</evidence>
<dbReference type="PANTHER" id="PTHR24543">
    <property type="entry name" value="MULTICOPPER OXIDASE-RELATED"/>
    <property type="match status" value="1"/>
</dbReference>
<dbReference type="PROSITE" id="PS01286">
    <property type="entry name" value="FA58C_2"/>
    <property type="match status" value="1"/>
</dbReference>
<dbReference type="SUPFAM" id="SSF49785">
    <property type="entry name" value="Galactose-binding domain-like"/>
    <property type="match status" value="1"/>
</dbReference>
<dbReference type="AlphaFoldDB" id="A0A8C7XLF3"/>
<sequence>QGILPRYRKFCDNRPFCFVGSPSSSPSVSSGRCSLRALLPVCLHGLGMEDGTIPDAQLSASSSIGAYTPSKARLNGDFCWKPSGSGMHASKSISTSSWIQVNLGLTRKVTGIVIQGCGDGENWITKFKIQHSLDGISWKDYTADGDTQLLGTPVSTQFLRILPLEFKNQAGLRFEVLGCTPDCEENTSRTLLHKLISDASE</sequence>
<protein>
    <recommendedName>
        <fullName evidence="1">F5/8 type C domain-containing protein</fullName>
    </recommendedName>
</protein>
<reference evidence="2" key="1">
    <citation type="submission" date="2025-08" db="UniProtKB">
        <authorList>
            <consortium name="Ensembl"/>
        </authorList>
    </citation>
    <scope>IDENTIFICATION</scope>
</reference>
<dbReference type="PROSITE" id="PS50022">
    <property type="entry name" value="FA58C_3"/>
    <property type="match status" value="1"/>
</dbReference>
<dbReference type="Proteomes" id="UP000694383">
    <property type="component" value="Unplaced"/>
</dbReference>
<dbReference type="Ensembl" id="ENSOSIT00000016247.1">
    <property type="protein sequence ID" value="ENSOSIP00000015364.1"/>
    <property type="gene ID" value="ENSOSIG00000008595.1"/>
</dbReference>
<feature type="domain" description="F5/8 type C" evidence="1">
    <location>
        <begin position="42"/>
        <end position="179"/>
    </location>
</feature>
<organism evidence="2 3">
    <name type="scientific">Oryzias sinensis</name>
    <name type="common">Chinese medaka</name>
    <dbReference type="NCBI Taxonomy" id="183150"/>
    <lineage>
        <taxon>Eukaryota</taxon>
        <taxon>Metazoa</taxon>
        <taxon>Chordata</taxon>
        <taxon>Craniata</taxon>
        <taxon>Vertebrata</taxon>
        <taxon>Euteleostomi</taxon>
        <taxon>Actinopterygii</taxon>
        <taxon>Neopterygii</taxon>
        <taxon>Teleostei</taxon>
        <taxon>Neoteleostei</taxon>
        <taxon>Acanthomorphata</taxon>
        <taxon>Ovalentaria</taxon>
        <taxon>Atherinomorphae</taxon>
        <taxon>Beloniformes</taxon>
        <taxon>Adrianichthyidae</taxon>
        <taxon>Oryziinae</taxon>
        <taxon>Oryzias</taxon>
    </lineage>
</organism>
<name>A0A8C7XLF3_9TELE</name>
<reference evidence="2" key="2">
    <citation type="submission" date="2025-09" db="UniProtKB">
        <authorList>
            <consortium name="Ensembl"/>
        </authorList>
    </citation>
    <scope>IDENTIFICATION</scope>
</reference>
<keyword evidence="3" id="KW-1185">Reference proteome</keyword>
<evidence type="ECO:0000313" key="2">
    <source>
        <dbReference type="Ensembl" id="ENSOSIP00000015364.1"/>
    </source>
</evidence>
<dbReference type="CDD" id="cd00057">
    <property type="entry name" value="FA58C"/>
    <property type="match status" value="1"/>
</dbReference>
<proteinExistence type="predicted"/>
<dbReference type="InterPro" id="IPR008979">
    <property type="entry name" value="Galactose-bd-like_sf"/>
</dbReference>
<evidence type="ECO:0000259" key="1">
    <source>
        <dbReference type="PROSITE" id="PS50022"/>
    </source>
</evidence>
<dbReference type="InterPro" id="IPR000421">
    <property type="entry name" value="FA58C"/>
</dbReference>